<dbReference type="GO" id="GO:0009117">
    <property type="term" value="P:nucleotide metabolic process"/>
    <property type="evidence" value="ECO:0007669"/>
    <property type="project" value="TreeGrafter"/>
</dbReference>
<dbReference type="STRING" id="1036181.SAMN05421756_11513"/>
<protein>
    <submittedName>
        <fullName evidence="5">Histidine triad (HIT) family protein</fullName>
    </submittedName>
</protein>
<feature type="short sequence motif" description="Histidine triad motif" evidence="2 3">
    <location>
        <begin position="105"/>
        <end position="109"/>
    </location>
</feature>
<dbReference type="SUPFAM" id="SSF54197">
    <property type="entry name" value="HIT-like"/>
    <property type="match status" value="1"/>
</dbReference>
<dbReference type="PANTHER" id="PTHR46648">
    <property type="entry name" value="HIT FAMILY PROTEIN 1"/>
    <property type="match status" value="1"/>
</dbReference>
<organism evidence="5 6">
    <name type="scientific">Microlunatus flavus</name>
    <dbReference type="NCBI Taxonomy" id="1036181"/>
    <lineage>
        <taxon>Bacteria</taxon>
        <taxon>Bacillati</taxon>
        <taxon>Actinomycetota</taxon>
        <taxon>Actinomycetes</taxon>
        <taxon>Propionibacteriales</taxon>
        <taxon>Propionibacteriaceae</taxon>
        <taxon>Microlunatus</taxon>
    </lineage>
</organism>
<dbReference type="PROSITE" id="PS51084">
    <property type="entry name" value="HIT_2"/>
    <property type="match status" value="1"/>
</dbReference>
<name>A0A1H9NHX9_9ACTN</name>
<dbReference type="Pfam" id="PF01230">
    <property type="entry name" value="HIT"/>
    <property type="match status" value="1"/>
</dbReference>
<dbReference type="InterPro" id="IPR036265">
    <property type="entry name" value="HIT-like_sf"/>
</dbReference>
<evidence type="ECO:0000259" key="4">
    <source>
        <dbReference type="PROSITE" id="PS51084"/>
    </source>
</evidence>
<accession>A0A1H9NHX9</accession>
<dbReference type="InterPro" id="IPR011146">
    <property type="entry name" value="HIT-like"/>
</dbReference>
<evidence type="ECO:0000256" key="3">
    <source>
        <dbReference type="PROSITE-ProRule" id="PRU00464"/>
    </source>
</evidence>
<evidence type="ECO:0000313" key="5">
    <source>
        <dbReference type="EMBL" id="SER35522.1"/>
    </source>
</evidence>
<dbReference type="AlphaFoldDB" id="A0A1H9NHX9"/>
<keyword evidence="6" id="KW-1185">Reference proteome</keyword>
<dbReference type="InterPro" id="IPR001310">
    <property type="entry name" value="Histidine_triad_HIT"/>
</dbReference>
<dbReference type="PANTHER" id="PTHR46648:SF1">
    <property type="entry name" value="ADENOSINE 5'-MONOPHOSPHORAMIDASE HNT1"/>
    <property type="match status" value="1"/>
</dbReference>
<reference evidence="6" key="1">
    <citation type="submission" date="2016-10" db="EMBL/GenBank/DDBJ databases">
        <authorList>
            <person name="Varghese N."/>
            <person name="Submissions S."/>
        </authorList>
    </citation>
    <scope>NUCLEOTIDE SEQUENCE [LARGE SCALE GENOMIC DNA]</scope>
    <source>
        <strain evidence="6">CGMCC 4.6856</strain>
    </source>
</reference>
<gene>
    <name evidence="5" type="ORF">SAMN05421756_11513</name>
</gene>
<feature type="active site" description="Tele-AMP-histidine intermediate" evidence="1">
    <location>
        <position position="107"/>
    </location>
</feature>
<sequence length="148" mass="15969">MTAAEGERDGGPRDIVCQLVRDELDAEVVLRTDEVVAFLDIHPVFKGHVLVSPVRHVDTLLDLPPDLMVPLLSAAQRVARAMGDALGAGGTFVAVNNVVSQSVPHLHVHVVPRTKGDGLRGFFWPRTRYAEGERTAYGTLLRDALGAA</sequence>
<dbReference type="EMBL" id="FOFA01000015">
    <property type="protein sequence ID" value="SER35522.1"/>
    <property type="molecule type" value="Genomic_DNA"/>
</dbReference>
<dbReference type="GO" id="GO:0003824">
    <property type="term" value="F:catalytic activity"/>
    <property type="evidence" value="ECO:0007669"/>
    <property type="project" value="InterPro"/>
</dbReference>
<evidence type="ECO:0000313" key="6">
    <source>
        <dbReference type="Proteomes" id="UP000198504"/>
    </source>
</evidence>
<feature type="domain" description="HIT" evidence="4">
    <location>
        <begin position="15"/>
        <end position="120"/>
    </location>
</feature>
<dbReference type="PRINTS" id="PR00332">
    <property type="entry name" value="HISTRIAD"/>
</dbReference>
<evidence type="ECO:0000256" key="1">
    <source>
        <dbReference type="PIRSR" id="PIRSR601310-1"/>
    </source>
</evidence>
<proteinExistence type="predicted"/>
<dbReference type="Gene3D" id="3.30.428.10">
    <property type="entry name" value="HIT-like"/>
    <property type="match status" value="1"/>
</dbReference>
<dbReference type="PROSITE" id="PS00892">
    <property type="entry name" value="HIT_1"/>
    <property type="match status" value="1"/>
</dbReference>
<dbReference type="InterPro" id="IPR019808">
    <property type="entry name" value="Histidine_triad_CS"/>
</dbReference>
<evidence type="ECO:0000256" key="2">
    <source>
        <dbReference type="PIRSR" id="PIRSR601310-3"/>
    </source>
</evidence>
<dbReference type="Proteomes" id="UP000198504">
    <property type="component" value="Unassembled WGS sequence"/>
</dbReference>
<dbReference type="RefSeq" id="WP_232506562.1">
    <property type="nucleotide sequence ID" value="NZ_FOFA01000015.1"/>
</dbReference>